<accession>A0A0N1F4Z7</accession>
<name>A0A0N1F4Z7_9HYPH</name>
<comment type="caution">
    <text evidence="1">The sequence shown here is derived from an EMBL/GenBank/DDBJ whole genome shotgun (WGS) entry which is preliminary data.</text>
</comment>
<sequence>MSPGTVEMTAKGLDGRSVVLMLPAAGIEDIIEPLRAAAASPARTLASAVLPPALRKSARAEAEAFPPRSGSFRVLMHAEEPLLFLSVCDRDGRWAEIPLDPESTRLLIGHLSTGLLRTEPGSPPQ</sequence>
<evidence type="ECO:0000313" key="2">
    <source>
        <dbReference type="Proteomes" id="UP000037822"/>
    </source>
</evidence>
<protein>
    <submittedName>
        <fullName evidence="1">Uncharacterized protein</fullName>
    </submittedName>
</protein>
<organism evidence="1 2">
    <name type="scientific">Bosea vaviloviae</name>
    <dbReference type="NCBI Taxonomy" id="1526658"/>
    <lineage>
        <taxon>Bacteria</taxon>
        <taxon>Pseudomonadati</taxon>
        <taxon>Pseudomonadota</taxon>
        <taxon>Alphaproteobacteria</taxon>
        <taxon>Hyphomicrobiales</taxon>
        <taxon>Boseaceae</taxon>
        <taxon>Bosea</taxon>
    </lineage>
</organism>
<reference evidence="1 2" key="1">
    <citation type="submission" date="2015-07" db="EMBL/GenBank/DDBJ databases">
        <title>Whole genome sequencing of Bosea vaviloviae isolated from cave pool.</title>
        <authorList>
            <person name="Tan N.E.H."/>
            <person name="Lee Y.P."/>
            <person name="Gan H.M."/>
            <person name="Barton H."/>
            <person name="Savka M.A."/>
        </authorList>
    </citation>
    <scope>NUCLEOTIDE SEQUENCE [LARGE SCALE GENOMIC DNA]</scope>
    <source>
        <strain evidence="1 2">SD260</strain>
    </source>
</reference>
<dbReference type="Proteomes" id="UP000037822">
    <property type="component" value="Unassembled WGS sequence"/>
</dbReference>
<dbReference type="PATRIC" id="fig|1526658.3.peg.3900"/>
<dbReference type="EMBL" id="LGSZ01000040">
    <property type="protein sequence ID" value="KPH80554.1"/>
    <property type="molecule type" value="Genomic_DNA"/>
</dbReference>
<evidence type="ECO:0000313" key="1">
    <source>
        <dbReference type="EMBL" id="KPH80554.1"/>
    </source>
</evidence>
<keyword evidence="2" id="KW-1185">Reference proteome</keyword>
<gene>
    <name evidence="1" type="ORF">AE618_12330</name>
</gene>
<dbReference type="AlphaFoldDB" id="A0A0N1F4Z7"/>
<proteinExistence type="predicted"/>